<dbReference type="EMBL" id="JAWDKA010000007">
    <property type="protein sequence ID" value="MDV0442237.1"/>
    <property type="molecule type" value="Genomic_DNA"/>
</dbReference>
<dbReference type="AlphaFoldDB" id="A0AAE4MBW0"/>
<dbReference type="RefSeq" id="WP_338094644.1">
    <property type="nucleotide sequence ID" value="NZ_JAWDKA010000007.1"/>
</dbReference>
<keyword evidence="3" id="KW-1185">Reference proteome</keyword>
<feature type="transmembrane region" description="Helical" evidence="1">
    <location>
        <begin position="7"/>
        <end position="29"/>
    </location>
</feature>
<comment type="caution">
    <text evidence="2">The sequence shown here is derived from an EMBL/GenBank/DDBJ whole genome shotgun (WGS) entry which is preliminary data.</text>
</comment>
<sequence>MAVNAKLSLSLMIMVSMIFVFCAGCVSMSDPIVGTWHMKEGGMGTIDLEFYDNGQGTAHAYVDKGVESASDYGLNGYVKKIVFDFAYQKVGNLTYSATILGAHVESYTGQSTYISGNQLPDTSFGMFEIHFGARLKKTLEWTWHGETDILTR</sequence>
<keyword evidence="1" id="KW-0472">Membrane</keyword>
<proteinExistence type="predicted"/>
<evidence type="ECO:0000313" key="3">
    <source>
        <dbReference type="Proteomes" id="UP001273136"/>
    </source>
</evidence>
<dbReference type="Proteomes" id="UP001273136">
    <property type="component" value="Unassembled WGS sequence"/>
</dbReference>
<reference evidence="2" key="1">
    <citation type="submission" date="2023-06" db="EMBL/GenBank/DDBJ databases">
        <title>Genome sequence of Methancorpusculaceae sp. Ag1.</title>
        <authorList>
            <person name="Protasov E."/>
            <person name="Platt K."/>
            <person name="Poehlein A."/>
            <person name="Daniel R."/>
            <person name="Brune A."/>
        </authorList>
    </citation>
    <scope>NUCLEOTIDE SEQUENCE</scope>
    <source>
        <strain evidence="2">Ag1</strain>
    </source>
</reference>
<protein>
    <submittedName>
        <fullName evidence="2">Uncharacterized protein</fullName>
    </submittedName>
</protein>
<evidence type="ECO:0000256" key="1">
    <source>
        <dbReference type="SAM" id="Phobius"/>
    </source>
</evidence>
<evidence type="ECO:0000313" key="2">
    <source>
        <dbReference type="EMBL" id="MDV0442237.1"/>
    </source>
</evidence>
<keyword evidence="1" id="KW-0812">Transmembrane</keyword>
<name>A0AAE4MBW0_9EURY</name>
<keyword evidence="1" id="KW-1133">Transmembrane helix</keyword>
<gene>
    <name evidence="2" type="ORF">McpAg1_14690</name>
</gene>
<organism evidence="2 3">
    <name type="scientific">Methanorbis furvi</name>
    <dbReference type="NCBI Taxonomy" id="3028299"/>
    <lineage>
        <taxon>Archaea</taxon>
        <taxon>Methanobacteriati</taxon>
        <taxon>Methanobacteriota</taxon>
        <taxon>Stenosarchaea group</taxon>
        <taxon>Methanomicrobia</taxon>
        <taxon>Methanomicrobiales</taxon>
        <taxon>Methanocorpusculaceae</taxon>
        <taxon>Methanorbis</taxon>
    </lineage>
</organism>
<accession>A0AAE4MBW0</accession>